<comment type="caution">
    <text evidence="2">The sequence shown here is derived from an EMBL/GenBank/DDBJ whole genome shotgun (WGS) entry which is preliminary data.</text>
</comment>
<proteinExistence type="predicted"/>
<accession>A0A9J5YVE0</accession>
<gene>
    <name evidence="2" type="ORF">H5410_025227</name>
</gene>
<dbReference type="EMBL" id="JACXVP010000005">
    <property type="protein sequence ID" value="KAG5603735.1"/>
    <property type="molecule type" value="Genomic_DNA"/>
</dbReference>
<dbReference type="AlphaFoldDB" id="A0A9J5YVE0"/>
<evidence type="ECO:0000313" key="2">
    <source>
        <dbReference type="EMBL" id="KAG5603735.1"/>
    </source>
</evidence>
<keyword evidence="3" id="KW-1185">Reference proteome</keyword>
<organism evidence="2 3">
    <name type="scientific">Solanum commersonii</name>
    <name type="common">Commerson's wild potato</name>
    <name type="synonym">Commerson's nightshade</name>
    <dbReference type="NCBI Taxonomy" id="4109"/>
    <lineage>
        <taxon>Eukaryota</taxon>
        <taxon>Viridiplantae</taxon>
        <taxon>Streptophyta</taxon>
        <taxon>Embryophyta</taxon>
        <taxon>Tracheophyta</taxon>
        <taxon>Spermatophyta</taxon>
        <taxon>Magnoliopsida</taxon>
        <taxon>eudicotyledons</taxon>
        <taxon>Gunneridae</taxon>
        <taxon>Pentapetalae</taxon>
        <taxon>asterids</taxon>
        <taxon>lamiids</taxon>
        <taxon>Solanales</taxon>
        <taxon>Solanaceae</taxon>
        <taxon>Solanoideae</taxon>
        <taxon>Solaneae</taxon>
        <taxon>Solanum</taxon>
    </lineage>
</organism>
<dbReference type="Proteomes" id="UP000824120">
    <property type="component" value="Chromosome 5"/>
</dbReference>
<feature type="non-terminal residue" evidence="2">
    <location>
        <position position="1"/>
    </location>
</feature>
<feature type="region of interest" description="Disordered" evidence="1">
    <location>
        <begin position="1"/>
        <end position="57"/>
    </location>
</feature>
<feature type="compositionally biased region" description="Basic and acidic residues" evidence="1">
    <location>
        <begin position="20"/>
        <end position="30"/>
    </location>
</feature>
<protein>
    <submittedName>
        <fullName evidence="2">Uncharacterized protein</fullName>
    </submittedName>
</protein>
<name>A0A9J5YVE0_SOLCO</name>
<sequence>RRAIMANDDNGDYQDNISNNDDHNHNDDSSPVKPPDYGGIPIHPLPAVIHPPSGPGS</sequence>
<evidence type="ECO:0000313" key="3">
    <source>
        <dbReference type="Proteomes" id="UP000824120"/>
    </source>
</evidence>
<reference evidence="2 3" key="1">
    <citation type="submission" date="2020-09" db="EMBL/GenBank/DDBJ databases">
        <title>De no assembly of potato wild relative species, Solanum commersonii.</title>
        <authorList>
            <person name="Cho K."/>
        </authorList>
    </citation>
    <scope>NUCLEOTIDE SEQUENCE [LARGE SCALE GENOMIC DNA]</scope>
    <source>
        <strain evidence="2">LZ3.2</strain>
        <tissue evidence="2">Leaf</tissue>
    </source>
</reference>
<evidence type="ECO:0000256" key="1">
    <source>
        <dbReference type="SAM" id="MobiDB-lite"/>
    </source>
</evidence>